<keyword evidence="4" id="KW-1185">Reference proteome</keyword>
<dbReference type="InterPro" id="IPR035923">
    <property type="entry name" value="TT1751-like_sf"/>
</dbReference>
<feature type="domain" description="DUF302" evidence="2">
    <location>
        <begin position="55"/>
        <end position="117"/>
    </location>
</feature>
<proteinExistence type="predicted"/>
<gene>
    <name evidence="3" type="ORF">DSCOOX_64500</name>
</gene>
<dbReference type="Proteomes" id="UP000422108">
    <property type="component" value="Chromosome"/>
</dbReference>
<reference evidence="3 4" key="1">
    <citation type="submission" date="2019-11" db="EMBL/GenBank/DDBJ databases">
        <title>Comparative genomics of hydrocarbon-degrading Desulfosarcina strains.</title>
        <authorList>
            <person name="Watanabe M."/>
            <person name="Kojima H."/>
            <person name="Fukui M."/>
        </authorList>
    </citation>
    <scope>NUCLEOTIDE SEQUENCE [LARGE SCALE GENOMIC DNA]</scope>
    <source>
        <strain evidence="4">oXyS1</strain>
    </source>
</reference>
<organism evidence="3 4">
    <name type="scientific">Desulfosarcina ovata subsp. ovata</name>
    <dbReference type="NCBI Taxonomy" id="2752305"/>
    <lineage>
        <taxon>Bacteria</taxon>
        <taxon>Pseudomonadati</taxon>
        <taxon>Thermodesulfobacteriota</taxon>
        <taxon>Desulfobacteria</taxon>
        <taxon>Desulfobacterales</taxon>
        <taxon>Desulfosarcinaceae</taxon>
        <taxon>Desulfosarcina</taxon>
    </lineage>
</organism>
<accession>A0A5K8AN20</accession>
<dbReference type="Pfam" id="PF03625">
    <property type="entry name" value="DUF302"/>
    <property type="match status" value="1"/>
</dbReference>
<name>A0A5K8AN20_9BACT</name>
<feature type="chain" id="PRO_5024307130" description="DUF302 domain-containing protein" evidence="1">
    <location>
        <begin position="21"/>
        <end position="150"/>
    </location>
</feature>
<dbReference type="PANTHER" id="PTHR38342:SF2">
    <property type="entry name" value="INNER MEMBRANE OR EXPORTED"/>
    <property type="match status" value="1"/>
</dbReference>
<dbReference type="SUPFAM" id="SSF103247">
    <property type="entry name" value="TT1751-like"/>
    <property type="match status" value="1"/>
</dbReference>
<dbReference type="EMBL" id="AP021879">
    <property type="protein sequence ID" value="BBO93270.1"/>
    <property type="molecule type" value="Genomic_DNA"/>
</dbReference>
<evidence type="ECO:0000256" key="1">
    <source>
        <dbReference type="SAM" id="SignalP"/>
    </source>
</evidence>
<dbReference type="Gene3D" id="3.30.310.70">
    <property type="entry name" value="TT1751-like domain"/>
    <property type="match status" value="1"/>
</dbReference>
<dbReference type="InterPro" id="IPR005180">
    <property type="entry name" value="DUF302"/>
</dbReference>
<dbReference type="AlphaFoldDB" id="A0A5K8AN20"/>
<dbReference type="CDD" id="cd14797">
    <property type="entry name" value="DUF302"/>
    <property type="match status" value="1"/>
</dbReference>
<evidence type="ECO:0000313" key="3">
    <source>
        <dbReference type="EMBL" id="BBO93270.1"/>
    </source>
</evidence>
<feature type="signal peptide" evidence="1">
    <location>
        <begin position="1"/>
        <end position="20"/>
    </location>
</feature>
<sequence>MRIIILSVLLTLCMAATATAQGGLVSVRSNHSVQATADRLELALKEKGITIFARIDHAQAAREIGQNLPPTQLVIFGSASIGAVLIERSRSMGIDLPLKALIWKDPAGQVWFTYPAPDELARRHGIVEMDEAIGNLQVMLSDLVSMVTMP</sequence>
<keyword evidence="1" id="KW-0732">Signal</keyword>
<dbReference type="PANTHER" id="PTHR38342">
    <property type="entry name" value="SLR5037 PROTEIN"/>
    <property type="match status" value="1"/>
</dbReference>
<evidence type="ECO:0000259" key="2">
    <source>
        <dbReference type="Pfam" id="PF03625"/>
    </source>
</evidence>
<protein>
    <recommendedName>
        <fullName evidence="2">DUF302 domain-containing protein</fullName>
    </recommendedName>
</protein>
<dbReference type="RefSeq" id="WP_155313879.1">
    <property type="nucleotide sequence ID" value="NZ_AP021879.1"/>
</dbReference>
<evidence type="ECO:0000313" key="4">
    <source>
        <dbReference type="Proteomes" id="UP000422108"/>
    </source>
</evidence>